<evidence type="ECO:0000256" key="10">
    <source>
        <dbReference type="ARBA" id="ARBA00023455"/>
    </source>
</evidence>
<keyword evidence="7 14" id="KW-0067">ATP-binding</keyword>
<evidence type="ECO:0000256" key="9">
    <source>
        <dbReference type="ARBA" id="ARBA00023136"/>
    </source>
</evidence>
<dbReference type="AlphaFoldDB" id="A0A939RSY7"/>
<feature type="transmembrane region" description="Helical" evidence="11">
    <location>
        <begin position="130"/>
        <end position="152"/>
    </location>
</feature>
<evidence type="ECO:0000256" key="7">
    <source>
        <dbReference type="ARBA" id="ARBA00022840"/>
    </source>
</evidence>
<dbReference type="PANTHER" id="PTHR24221">
    <property type="entry name" value="ATP-BINDING CASSETTE SUB-FAMILY B"/>
    <property type="match status" value="1"/>
</dbReference>
<feature type="transmembrane region" description="Helical" evidence="11">
    <location>
        <begin position="158"/>
        <end position="178"/>
    </location>
</feature>
<dbReference type="SMART" id="SM00382">
    <property type="entry name" value="AAA"/>
    <property type="match status" value="1"/>
</dbReference>
<feature type="transmembrane region" description="Helical" evidence="11">
    <location>
        <begin position="240"/>
        <end position="263"/>
    </location>
</feature>
<dbReference type="InterPro" id="IPR003593">
    <property type="entry name" value="AAA+_ATPase"/>
</dbReference>
<dbReference type="SUPFAM" id="SSF90123">
    <property type="entry name" value="ABC transporter transmembrane region"/>
    <property type="match status" value="1"/>
</dbReference>
<evidence type="ECO:0000313" key="15">
    <source>
        <dbReference type="Proteomes" id="UP000664209"/>
    </source>
</evidence>
<dbReference type="InterPro" id="IPR003439">
    <property type="entry name" value="ABC_transporter-like_ATP-bd"/>
</dbReference>
<comment type="similarity">
    <text evidence="10">Belongs to the ABC transporter superfamily. Siderophore-Fe(3+) uptake transporter (SIUT) (TC 3.A.1.21) family.</text>
</comment>
<evidence type="ECO:0000256" key="3">
    <source>
        <dbReference type="ARBA" id="ARBA00022475"/>
    </source>
</evidence>
<evidence type="ECO:0000256" key="6">
    <source>
        <dbReference type="ARBA" id="ARBA00022741"/>
    </source>
</evidence>
<dbReference type="InterPro" id="IPR011527">
    <property type="entry name" value="ABC1_TM_dom"/>
</dbReference>
<dbReference type="FunFam" id="3.40.50.300:FF:000221">
    <property type="entry name" value="Multidrug ABC transporter ATP-binding protein"/>
    <property type="match status" value="1"/>
</dbReference>
<dbReference type="RefSeq" id="WP_208056601.1">
    <property type="nucleotide sequence ID" value="NZ_JAGEMK010000008.1"/>
</dbReference>
<dbReference type="PROSITE" id="PS50893">
    <property type="entry name" value="ABC_TRANSPORTER_2"/>
    <property type="match status" value="1"/>
</dbReference>
<feature type="transmembrane region" description="Helical" evidence="11">
    <location>
        <begin position="56"/>
        <end position="74"/>
    </location>
</feature>
<feature type="domain" description="ABC transporter" evidence="12">
    <location>
        <begin position="332"/>
        <end position="565"/>
    </location>
</feature>
<proteinExistence type="inferred from homology"/>
<keyword evidence="5 11" id="KW-0812">Transmembrane</keyword>
<evidence type="ECO:0000256" key="5">
    <source>
        <dbReference type="ARBA" id="ARBA00022692"/>
    </source>
</evidence>
<organism evidence="14 15">
    <name type="scientific">Actinotalea soli</name>
    <dbReference type="NCBI Taxonomy" id="2819234"/>
    <lineage>
        <taxon>Bacteria</taxon>
        <taxon>Bacillati</taxon>
        <taxon>Actinomycetota</taxon>
        <taxon>Actinomycetes</taxon>
        <taxon>Micrococcales</taxon>
        <taxon>Cellulomonadaceae</taxon>
        <taxon>Actinotalea</taxon>
    </lineage>
</organism>
<dbReference type="Gene3D" id="3.40.50.300">
    <property type="entry name" value="P-loop containing nucleotide triphosphate hydrolases"/>
    <property type="match status" value="1"/>
</dbReference>
<keyword evidence="15" id="KW-1185">Reference proteome</keyword>
<keyword evidence="4" id="KW-0997">Cell inner membrane</keyword>
<dbReference type="GO" id="GO:0034040">
    <property type="term" value="F:ATPase-coupled lipid transmembrane transporter activity"/>
    <property type="evidence" value="ECO:0007669"/>
    <property type="project" value="TreeGrafter"/>
</dbReference>
<dbReference type="PROSITE" id="PS00211">
    <property type="entry name" value="ABC_TRANSPORTER_1"/>
    <property type="match status" value="1"/>
</dbReference>
<protein>
    <submittedName>
        <fullName evidence="14">ABC transporter ATP-binding protein</fullName>
    </submittedName>
</protein>
<dbReference type="GO" id="GO:0016887">
    <property type="term" value="F:ATP hydrolysis activity"/>
    <property type="evidence" value="ECO:0007669"/>
    <property type="project" value="InterPro"/>
</dbReference>
<evidence type="ECO:0000259" key="13">
    <source>
        <dbReference type="PROSITE" id="PS50929"/>
    </source>
</evidence>
<dbReference type="InterPro" id="IPR017871">
    <property type="entry name" value="ABC_transporter-like_CS"/>
</dbReference>
<dbReference type="InterPro" id="IPR036640">
    <property type="entry name" value="ABC1_TM_sf"/>
</dbReference>
<evidence type="ECO:0000256" key="1">
    <source>
        <dbReference type="ARBA" id="ARBA00004429"/>
    </source>
</evidence>
<evidence type="ECO:0000256" key="4">
    <source>
        <dbReference type="ARBA" id="ARBA00022519"/>
    </source>
</evidence>
<keyword evidence="2" id="KW-0813">Transport</keyword>
<dbReference type="InterPro" id="IPR039421">
    <property type="entry name" value="Type_1_exporter"/>
</dbReference>
<keyword evidence="8 11" id="KW-1133">Transmembrane helix</keyword>
<dbReference type="GO" id="GO:0005886">
    <property type="term" value="C:plasma membrane"/>
    <property type="evidence" value="ECO:0007669"/>
    <property type="project" value="UniProtKB-SubCell"/>
</dbReference>
<dbReference type="PROSITE" id="PS50929">
    <property type="entry name" value="ABC_TM1F"/>
    <property type="match status" value="1"/>
</dbReference>
<evidence type="ECO:0000313" key="14">
    <source>
        <dbReference type="EMBL" id="MBO1752917.1"/>
    </source>
</evidence>
<dbReference type="GO" id="GO:0005524">
    <property type="term" value="F:ATP binding"/>
    <property type="evidence" value="ECO:0007669"/>
    <property type="project" value="UniProtKB-KW"/>
</dbReference>
<dbReference type="GO" id="GO:0140359">
    <property type="term" value="F:ABC-type transporter activity"/>
    <property type="evidence" value="ECO:0007669"/>
    <property type="project" value="InterPro"/>
</dbReference>
<comment type="subcellular location">
    <subcellularLocation>
        <location evidence="1">Cell inner membrane</location>
        <topology evidence="1">Multi-pass membrane protein</topology>
    </subcellularLocation>
</comment>
<comment type="caution">
    <text evidence="14">The sequence shown here is derived from an EMBL/GenBank/DDBJ whole genome shotgun (WGS) entry which is preliminary data.</text>
</comment>
<dbReference type="Gene3D" id="1.20.1560.10">
    <property type="entry name" value="ABC transporter type 1, transmembrane domain"/>
    <property type="match status" value="1"/>
</dbReference>
<dbReference type="Pfam" id="PF00005">
    <property type="entry name" value="ABC_tran"/>
    <property type="match status" value="1"/>
</dbReference>
<evidence type="ECO:0000256" key="2">
    <source>
        <dbReference type="ARBA" id="ARBA00022448"/>
    </source>
</evidence>
<evidence type="ECO:0000256" key="8">
    <source>
        <dbReference type="ARBA" id="ARBA00022989"/>
    </source>
</evidence>
<keyword evidence="6" id="KW-0547">Nucleotide-binding</keyword>
<reference evidence="14" key="1">
    <citation type="submission" date="2021-03" db="EMBL/GenBank/DDBJ databases">
        <title>Actinotalea soli sp. nov., isolated from soil.</title>
        <authorList>
            <person name="Ping W."/>
            <person name="Zhang J."/>
        </authorList>
    </citation>
    <scope>NUCLEOTIDE SEQUENCE</scope>
    <source>
        <strain evidence="14">BY-33</strain>
    </source>
</reference>
<dbReference type="SUPFAM" id="SSF52540">
    <property type="entry name" value="P-loop containing nucleoside triphosphate hydrolases"/>
    <property type="match status" value="1"/>
</dbReference>
<evidence type="ECO:0000259" key="12">
    <source>
        <dbReference type="PROSITE" id="PS50893"/>
    </source>
</evidence>
<dbReference type="EMBL" id="JAGEMK010000008">
    <property type="protein sequence ID" value="MBO1752917.1"/>
    <property type="molecule type" value="Genomic_DNA"/>
</dbReference>
<keyword evidence="9 11" id="KW-0472">Membrane</keyword>
<dbReference type="InterPro" id="IPR027417">
    <property type="entry name" value="P-loop_NTPase"/>
</dbReference>
<dbReference type="Proteomes" id="UP000664209">
    <property type="component" value="Unassembled WGS sequence"/>
</dbReference>
<keyword evidence="3" id="KW-1003">Cell membrane</keyword>
<evidence type="ECO:0000256" key="11">
    <source>
        <dbReference type="SAM" id="Phobius"/>
    </source>
</evidence>
<feature type="domain" description="ABC transmembrane type-1" evidence="13">
    <location>
        <begin position="16"/>
        <end position="284"/>
    </location>
</feature>
<dbReference type="PANTHER" id="PTHR24221:SF654">
    <property type="entry name" value="ATP-BINDING CASSETTE SUB-FAMILY B MEMBER 6"/>
    <property type="match status" value="1"/>
</dbReference>
<gene>
    <name evidence="14" type="ORF">J4G33_13980</name>
</gene>
<accession>A0A939RSY7</accession>
<name>A0A939RSY7_9CELL</name>
<sequence length="586" mass="61479">MLRALHRLLPAVDARAVVALTAWLATAAVLQGVVLGLAGTSVAVLVGTGYEAAEPWLVALTLTALGFVVVQGVAQSAAFRTGSQTARALHLALGDHIAHLPLGWFTPTRQAEVVDTATTGVPRLMSYPAILLRPAITAILTPVAAAVTVAFLDWRFGVALLAASLVAWWASTLSQHLARTVDLRRHRADVEAANRVLEYAVRQPVIRTDRRSEDDDALERALGEAAREARRSTATVLPGLLLFSVTLNVLFAALVAVGVLWVAGATLSVPAFVGLLVTTSRLTAVAAAGAELAAGLRLQRGALDRVADVLCVRPLPVLDLPPEDPPGTDVLVDVQGVSFRYGDVPVIQEVSFALPRRGLTAVVGPSGSGKTTIARLLARFWDPSAGRILLDGADLRGLETGALYRRIAVVLQDDHLADGTIAENIRAAAPEASPADLARAVRAAGLDSALHDLPAGLDTANGPGGARLSGGQRQRVSIARALLKAAPLTIMDEATSALDPENARLVGVAARDLARTSSVLVIAHHLDTVVHADQVLVLDRGRIVQQGTHAELVGQRGRYRELVAAHLEDAEDGRRADRGVPGEGEG</sequence>